<dbReference type="eggNOG" id="COG1896">
    <property type="taxonomic scope" value="Bacteria"/>
</dbReference>
<evidence type="ECO:0000313" key="1">
    <source>
        <dbReference type="EMBL" id="EIG53109.1"/>
    </source>
</evidence>
<reference evidence="1" key="1">
    <citation type="submission" date="2011-11" db="EMBL/GenBank/DDBJ databases">
        <title>Improved High-Quality Draft sequence of Desulfovibrio sp. U5L.</title>
        <authorList>
            <consortium name="US DOE Joint Genome Institute"/>
            <person name="Lucas S."/>
            <person name="Han J."/>
            <person name="Lapidus A."/>
            <person name="Cheng J.-F."/>
            <person name="Goodwin L."/>
            <person name="Pitluck S."/>
            <person name="Peters L."/>
            <person name="Ovchinnikova G."/>
            <person name="Held B."/>
            <person name="Detter J.C."/>
            <person name="Han C."/>
            <person name="Tapia R."/>
            <person name="Land M."/>
            <person name="Hauser L."/>
            <person name="Kyrpides N."/>
            <person name="Ivanova N."/>
            <person name="Pagani I."/>
            <person name="Gabster J."/>
            <person name="Walker C."/>
            <person name="Stolyar S."/>
            <person name="Stahl D."/>
            <person name="Arkin A."/>
            <person name="Dehal P."/>
            <person name="Hazen T."/>
            <person name="Woyke T."/>
        </authorList>
    </citation>
    <scope>NUCLEOTIDE SEQUENCE [LARGE SCALE GENOMIC DNA]</scope>
    <source>
        <strain evidence="1">U5L</strain>
    </source>
</reference>
<proteinExistence type="predicted"/>
<sequence length="205" mass="23186">MPLNSNSVIRLNHGLQSAGAKYSSTLESPFIPTFTGKVFNVEVPSSHDISIRDIAHSLSMQCRFGGHCQQFYSAAEHSVILSRLVEKEFAMCALLHESSHAYIHDVVITLQYLLPGYLEMANRIWAMVAKRFHLPSVIPLAIRNVDLRLRASEIEYLLLPSTRTWLQGVTPFTLEELGVRHSKQLGMLPREANRQFLARFAELVI</sequence>
<dbReference type="EMBL" id="JH600068">
    <property type="protein sequence ID" value="EIG53109.1"/>
    <property type="molecule type" value="Genomic_DNA"/>
</dbReference>
<protein>
    <submittedName>
        <fullName evidence="1">Uncharacterized protein</fullName>
    </submittedName>
</protein>
<gene>
    <name evidence="1" type="ORF">DesU5LDRAFT_1418</name>
</gene>
<organism evidence="1">
    <name type="scientific">Desulfovibrio sp. U5L</name>
    <dbReference type="NCBI Taxonomy" id="596152"/>
    <lineage>
        <taxon>Bacteria</taxon>
        <taxon>Pseudomonadati</taxon>
        <taxon>Thermodesulfobacteriota</taxon>
        <taxon>Desulfovibrionia</taxon>
        <taxon>Desulfovibrionales</taxon>
        <taxon>Desulfovibrionaceae</taxon>
        <taxon>Desulfovibrio</taxon>
    </lineage>
</organism>
<accession>I2Q003</accession>
<dbReference type="SUPFAM" id="SSF109604">
    <property type="entry name" value="HD-domain/PDEase-like"/>
    <property type="match status" value="1"/>
</dbReference>
<dbReference type="Gene3D" id="1.10.3210.10">
    <property type="entry name" value="Hypothetical protein af1432"/>
    <property type="match status" value="1"/>
</dbReference>
<name>I2Q003_9BACT</name>
<dbReference type="HOGENOM" id="CLU_089999_3_0_7"/>
<dbReference type="AlphaFoldDB" id="I2Q003"/>
<dbReference type="STRING" id="596152.DesU5LDRAFT_1418"/>
<dbReference type="OrthoDB" id="1099791at2"/>